<protein>
    <submittedName>
        <fullName evidence="1">Uncharacterized protein</fullName>
    </submittedName>
</protein>
<gene>
    <name evidence="1" type="ORF">SAV31267_015010</name>
</gene>
<organism evidence="1 2">
    <name type="scientific">Streptomyces avermitilis</name>
    <dbReference type="NCBI Taxonomy" id="33903"/>
    <lineage>
        <taxon>Bacteria</taxon>
        <taxon>Bacillati</taxon>
        <taxon>Actinomycetota</taxon>
        <taxon>Actinomycetes</taxon>
        <taxon>Kitasatosporales</taxon>
        <taxon>Streptomycetaceae</taxon>
        <taxon>Streptomyces</taxon>
    </lineage>
</organism>
<dbReference type="EMBL" id="BJHY01000001">
    <property type="protein sequence ID" value="GDY72016.1"/>
    <property type="molecule type" value="Genomic_DNA"/>
</dbReference>
<accession>A0A4D4MJR1</accession>
<comment type="caution">
    <text evidence="1">The sequence shown here is derived from an EMBL/GenBank/DDBJ whole genome shotgun (WGS) entry which is preliminary data.</text>
</comment>
<dbReference type="Proteomes" id="UP000299211">
    <property type="component" value="Unassembled WGS sequence"/>
</dbReference>
<proteinExistence type="predicted"/>
<name>A0A4D4MJR1_STRAX</name>
<reference evidence="1 2" key="1">
    <citation type="submission" date="2019-04" db="EMBL/GenBank/DDBJ databases">
        <title>Draft genome sequences of Streptomyces avermitilis ATCC 31267.</title>
        <authorList>
            <person name="Komaki H."/>
            <person name="Tamura T."/>
            <person name="Hosoyama A."/>
        </authorList>
    </citation>
    <scope>NUCLEOTIDE SEQUENCE [LARGE SCALE GENOMIC DNA]</scope>
    <source>
        <strain evidence="1 2">ATCC 31267</strain>
    </source>
</reference>
<sequence>MPVSNFDTSGLFAVEDIVIAVSPLAVPSARVTAAAVRAGGLGVLDLTSGGRRAAAELALAEEWSAAGFGVRLSDNDAFPARDLPARVHTVLLTSDASCTRATSPATACSSR</sequence>
<evidence type="ECO:0000313" key="1">
    <source>
        <dbReference type="EMBL" id="GDY72016.1"/>
    </source>
</evidence>
<dbReference type="AlphaFoldDB" id="A0A4D4MJR1"/>
<evidence type="ECO:0000313" key="2">
    <source>
        <dbReference type="Proteomes" id="UP000299211"/>
    </source>
</evidence>